<dbReference type="FunFam" id="1.10.150.870:FF:000002">
    <property type="entry name" value="Error-prone DNA polymerase"/>
    <property type="match status" value="1"/>
</dbReference>
<protein>
    <recommendedName>
        <fullName evidence="4">Error-prone DNA polymerase</fullName>
        <ecNumber evidence="3">2.7.7.7</ecNumber>
    </recommendedName>
</protein>
<comment type="catalytic activity">
    <reaction evidence="12">
        <text>DNA(n) + a 2'-deoxyribonucleoside 5'-triphosphate = DNA(n+1) + diphosphate</text>
        <dbReference type="Rhea" id="RHEA:22508"/>
        <dbReference type="Rhea" id="RHEA-COMP:17339"/>
        <dbReference type="Rhea" id="RHEA-COMP:17340"/>
        <dbReference type="ChEBI" id="CHEBI:33019"/>
        <dbReference type="ChEBI" id="CHEBI:61560"/>
        <dbReference type="ChEBI" id="CHEBI:173112"/>
        <dbReference type="EC" id="2.7.7.7"/>
    </reaction>
</comment>
<dbReference type="Proteomes" id="UP000249769">
    <property type="component" value="Unassembled WGS sequence"/>
</dbReference>
<evidence type="ECO:0000256" key="5">
    <source>
        <dbReference type="ARBA" id="ARBA00022490"/>
    </source>
</evidence>
<dbReference type="PANTHER" id="PTHR32294">
    <property type="entry name" value="DNA POLYMERASE III SUBUNIT ALPHA"/>
    <property type="match status" value="1"/>
</dbReference>
<keyword evidence="6" id="KW-0808">Transferase</keyword>
<evidence type="ECO:0000256" key="10">
    <source>
        <dbReference type="ARBA" id="ARBA00022932"/>
    </source>
</evidence>
<keyword evidence="5" id="KW-0963">Cytoplasm</keyword>
<keyword evidence="10" id="KW-0239">DNA-directed DNA polymerase</keyword>
<name>A0A2W5HI43_9HYPH</name>
<organism evidence="15 16">
    <name type="scientific">Agrobacterium fabrum</name>
    <dbReference type="NCBI Taxonomy" id="1176649"/>
    <lineage>
        <taxon>Bacteria</taxon>
        <taxon>Pseudomonadati</taxon>
        <taxon>Pseudomonadota</taxon>
        <taxon>Alphaproteobacteria</taxon>
        <taxon>Hyphomicrobiales</taxon>
        <taxon>Rhizobiaceae</taxon>
        <taxon>Rhizobium/Agrobacterium group</taxon>
        <taxon>Agrobacterium</taxon>
        <taxon>Agrobacterium tumefaciens complex</taxon>
    </lineage>
</organism>
<dbReference type="AlphaFoldDB" id="A0A2W5HI43"/>
<dbReference type="GO" id="GO:0006260">
    <property type="term" value="P:DNA replication"/>
    <property type="evidence" value="ECO:0007669"/>
    <property type="project" value="UniProtKB-KW"/>
</dbReference>
<dbReference type="InterPro" id="IPR029460">
    <property type="entry name" value="DNAPol_HHH"/>
</dbReference>
<keyword evidence="8" id="KW-0235">DNA replication</keyword>
<evidence type="ECO:0000256" key="11">
    <source>
        <dbReference type="ARBA" id="ARBA00023204"/>
    </source>
</evidence>
<evidence type="ECO:0000256" key="8">
    <source>
        <dbReference type="ARBA" id="ARBA00022705"/>
    </source>
</evidence>
<reference evidence="15 16" key="1">
    <citation type="submission" date="2017-08" db="EMBL/GenBank/DDBJ databases">
        <title>Infants hospitalized years apart are colonized by the same room-sourced microbial strains.</title>
        <authorList>
            <person name="Brooks B."/>
            <person name="Olm M.R."/>
            <person name="Firek B.A."/>
            <person name="Baker R."/>
            <person name="Thomas B.C."/>
            <person name="Morowitz M.J."/>
            <person name="Banfield J.F."/>
        </authorList>
    </citation>
    <scope>NUCLEOTIDE SEQUENCE [LARGE SCALE GENOMIC DNA]</scope>
    <source>
        <strain evidence="15">S2_009_000_R2_73</strain>
    </source>
</reference>
<evidence type="ECO:0000256" key="4">
    <source>
        <dbReference type="ARBA" id="ARBA00017273"/>
    </source>
</evidence>
<evidence type="ECO:0000256" key="9">
    <source>
        <dbReference type="ARBA" id="ARBA00022763"/>
    </source>
</evidence>
<feature type="compositionally biased region" description="Basic and acidic residues" evidence="13">
    <location>
        <begin position="244"/>
        <end position="257"/>
    </location>
</feature>
<dbReference type="Gene3D" id="1.10.150.870">
    <property type="match status" value="1"/>
</dbReference>
<dbReference type="InterPro" id="IPR004805">
    <property type="entry name" value="DnaE2/DnaE/PolC"/>
</dbReference>
<comment type="caution">
    <text evidence="15">The sequence shown here is derived from an EMBL/GenBank/DDBJ whole genome shotgun (WGS) entry which is preliminary data.</text>
</comment>
<feature type="domain" description="DNA polymerase helix-hairpin-helix motif" evidence="14">
    <location>
        <begin position="80"/>
        <end position="171"/>
    </location>
</feature>
<evidence type="ECO:0000256" key="13">
    <source>
        <dbReference type="SAM" id="MobiDB-lite"/>
    </source>
</evidence>
<evidence type="ECO:0000256" key="1">
    <source>
        <dbReference type="ARBA" id="ARBA00004496"/>
    </source>
</evidence>
<keyword evidence="9" id="KW-0227">DNA damage</keyword>
<comment type="subcellular location">
    <subcellularLocation>
        <location evidence="1">Cytoplasm</location>
    </subcellularLocation>
</comment>
<dbReference type="GO" id="GO:0008408">
    <property type="term" value="F:3'-5' exonuclease activity"/>
    <property type="evidence" value="ECO:0007669"/>
    <property type="project" value="InterPro"/>
</dbReference>
<evidence type="ECO:0000256" key="7">
    <source>
        <dbReference type="ARBA" id="ARBA00022695"/>
    </source>
</evidence>
<dbReference type="EC" id="2.7.7.7" evidence="3"/>
<accession>A0A2W5HI43</accession>
<feature type="region of interest" description="Disordered" evidence="13">
    <location>
        <begin position="233"/>
        <end position="257"/>
    </location>
</feature>
<evidence type="ECO:0000259" key="14">
    <source>
        <dbReference type="Pfam" id="PF14579"/>
    </source>
</evidence>
<evidence type="ECO:0000313" key="15">
    <source>
        <dbReference type="EMBL" id="PZP53399.1"/>
    </source>
</evidence>
<proteinExistence type="inferred from homology"/>
<evidence type="ECO:0000256" key="12">
    <source>
        <dbReference type="ARBA" id="ARBA00049244"/>
    </source>
</evidence>
<gene>
    <name evidence="15" type="ORF">DI595_03765</name>
</gene>
<dbReference type="PANTHER" id="PTHR32294:SF4">
    <property type="entry name" value="ERROR-PRONE DNA POLYMERASE"/>
    <property type="match status" value="1"/>
</dbReference>
<evidence type="ECO:0000256" key="2">
    <source>
        <dbReference type="ARBA" id="ARBA00007391"/>
    </source>
</evidence>
<comment type="similarity">
    <text evidence="2">Belongs to the DNA polymerase type-C family. DnaE2 subfamily.</text>
</comment>
<dbReference type="GO" id="GO:0003887">
    <property type="term" value="F:DNA-directed DNA polymerase activity"/>
    <property type="evidence" value="ECO:0007669"/>
    <property type="project" value="UniProtKB-KW"/>
</dbReference>
<dbReference type="GO" id="GO:0006281">
    <property type="term" value="P:DNA repair"/>
    <property type="evidence" value="ECO:0007669"/>
    <property type="project" value="UniProtKB-KW"/>
</dbReference>
<evidence type="ECO:0000313" key="16">
    <source>
        <dbReference type="Proteomes" id="UP000249769"/>
    </source>
</evidence>
<keyword evidence="7" id="KW-0548">Nucleotidyltransferase</keyword>
<dbReference type="Pfam" id="PF14579">
    <property type="entry name" value="HHH_6"/>
    <property type="match status" value="1"/>
</dbReference>
<dbReference type="GO" id="GO:0009432">
    <property type="term" value="P:SOS response"/>
    <property type="evidence" value="ECO:0007669"/>
    <property type="project" value="UniProtKB-ARBA"/>
</dbReference>
<keyword evidence="11" id="KW-0234">DNA repair</keyword>
<sequence length="276" mass="30183">MTYPLAPLRRAASAADCWVSSSVSRSAFPESHAASFALIAYASAWLKCWHPDVFCCALLNAQPMGFYAPAQITRDAIAHGIEVRPVCVQASRWDCTLEPTDDDSRFAVRRGLRMVKGLANAHGAAIVAARADEAFISVDDVWQRAGVPQASLVHLAEADAFRPSFGLARREALWSIRALRDEPLPLFAAASAREAKIVPEISEQPVSLRPMTAGSEVVQDYGHVGLSLRAHGRGDHAHHAVGPDSRERTPKGLRARDFADPYGHIRDLRVKSRDFK</sequence>
<dbReference type="GO" id="GO:0005737">
    <property type="term" value="C:cytoplasm"/>
    <property type="evidence" value="ECO:0007669"/>
    <property type="project" value="UniProtKB-SubCell"/>
</dbReference>
<dbReference type="EMBL" id="QFOL01000019">
    <property type="protein sequence ID" value="PZP53399.1"/>
    <property type="molecule type" value="Genomic_DNA"/>
</dbReference>
<evidence type="ECO:0000256" key="6">
    <source>
        <dbReference type="ARBA" id="ARBA00022679"/>
    </source>
</evidence>
<evidence type="ECO:0000256" key="3">
    <source>
        <dbReference type="ARBA" id="ARBA00012417"/>
    </source>
</evidence>